<keyword evidence="1" id="KW-0064">Aspartyl protease</keyword>
<evidence type="ECO:0000259" key="3">
    <source>
        <dbReference type="PROSITE" id="PS50175"/>
    </source>
</evidence>
<evidence type="ECO:0000313" key="4">
    <source>
        <dbReference type="EMBL" id="MBW0567765.1"/>
    </source>
</evidence>
<keyword evidence="1" id="KW-0645">Protease</keyword>
<dbReference type="PROSITE" id="PS00141">
    <property type="entry name" value="ASP_PROTEASE"/>
    <property type="match status" value="1"/>
</dbReference>
<keyword evidence="2" id="KW-0378">Hydrolase</keyword>
<gene>
    <name evidence="4" type="ORF">O181_107480</name>
</gene>
<dbReference type="InterPro" id="IPR021109">
    <property type="entry name" value="Peptidase_aspartic_dom_sf"/>
</dbReference>
<dbReference type="OrthoDB" id="2506366at2759"/>
<dbReference type="InterPro" id="IPR001969">
    <property type="entry name" value="Aspartic_peptidase_AS"/>
</dbReference>
<dbReference type="PROSITE" id="PS50175">
    <property type="entry name" value="ASP_PROT_RETROV"/>
    <property type="match status" value="1"/>
</dbReference>
<keyword evidence="5" id="KW-1185">Reference proteome</keyword>
<dbReference type="AlphaFoldDB" id="A0A9Q3JQJ5"/>
<name>A0A9Q3JQJ5_9BASI</name>
<dbReference type="InterPro" id="IPR001995">
    <property type="entry name" value="Peptidase_A2_cat"/>
</dbReference>
<proteinExistence type="predicted"/>
<dbReference type="EMBL" id="AVOT02081391">
    <property type="protein sequence ID" value="MBW0567765.1"/>
    <property type="molecule type" value="Genomic_DNA"/>
</dbReference>
<dbReference type="Proteomes" id="UP000765509">
    <property type="component" value="Unassembled WGS sequence"/>
</dbReference>
<protein>
    <recommendedName>
        <fullName evidence="3">Peptidase A2 domain-containing protein</fullName>
    </recommendedName>
</protein>
<evidence type="ECO:0000256" key="1">
    <source>
        <dbReference type="ARBA" id="ARBA00022750"/>
    </source>
</evidence>
<organism evidence="4 5">
    <name type="scientific">Austropuccinia psidii MF-1</name>
    <dbReference type="NCBI Taxonomy" id="1389203"/>
    <lineage>
        <taxon>Eukaryota</taxon>
        <taxon>Fungi</taxon>
        <taxon>Dikarya</taxon>
        <taxon>Basidiomycota</taxon>
        <taxon>Pucciniomycotina</taxon>
        <taxon>Pucciniomycetes</taxon>
        <taxon>Pucciniales</taxon>
        <taxon>Sphaerophragmiaceae</taxon>
        <taxon>Austropuccinia</taxon>
    </lineage>
</organism>
<comment type="caution">
    <text evidence="4">The sequence shown here is derived from an EMBL/GenBank/DDBJ whole genome shotgun (WGS) entry which is preliminary data.</text>
</comment>
<evidence type="ECO:0000313" key="5">
    <source>
        <dbReference type="Proteomes" id="UP000765509"/>
    </source>
</evidence>
<accession>A0A9Q3JQJ5</accession>
<evidence type="ECO:0000256" key="2">
    <source>
        <dbReference type="ARBA" id="ARBA00022801"/>
    </source>
</evidence>
<reference evidence="4" key="1">
    <citation type="submission" date="2021-03" db="EMBL/GenBank/DDBJ databases">
        <title>Draft genome sequence of rust myrtle Austropuccinia psidii MF-1, a brazilian biotype.</title>
        <authorList>
            <person name="Quecine M.C."/>
            <person name="Pachon D.M.R."/>
            <person name="Bonatelli M.L."/>
            <person name="Correr F.H."/>
            <person name="Franceschini L.M."/>
            <person name="Leite T.F."/>
            <person name="Margarido G.R.A."/>
            <person name="Almeida C.A."/>
            <person name="Ferrarezi J.A."/>
            <person name="Labate C.A."/>
        </authorList>
    </citation>
    <scope>NUCLEOTIDE SEQUENCE</scope>
    <source>
        <strain evidence="4">MF-1</strain>
    </source>
</reference>
<dbReference type="GO" id="GO:0006508">
    <property type="term" value="P:proteolysis"/>
    <property type="evidence" value="ECO:0007669"/>
    <property type="project" value="InterPro"/>
</dbReference>
<dbReference type="GO" id="GO:0004190">
    <property type="term" value="F:aspartic-type endopeptidase activity"/>
    <property type="evidence" value="ECO:0007669"/>
    <property type="project" value="UniProtKB-KW"/>
</dbReference>
<dbReference type="SUPFAM" id="SSF50630">
    <property type="entry name" value="Acid proteases"/>
    <property type="match status" value="1"/>
</dbReference>
<feature type="domain" description="Peptidase A2" evidence="3">
    <location>
        <begin position="13"/>
        <end position="28"/>
    </location>
</feature>
<sequence length="244" mass="27496">MIEVSVGQEGHIVKALVDTGAELSIIPEVESIKARLLMRVLNMRLRARGAVHTVIGRPFLADNVIRLENSQQEGEIFSYKESDGRGLCITICTPESKGWHTGPPRGIELCNSTQIEEWKINNISRIRRFEELPQGNSRREENQVPIKQNPEIYLKNSKAEVTSNVLKISTKNNLNPNYPQTSENTYSSNMEASTPLDLVEKKGFHPKQLVNSFSPVCGKNGLHFNKKLNAVSEFYKPYVEAIFS</sequence>